<dbReference type="Proteomes" id="UP001253545">
    <property type="component" value="Unassembled WGS sequence"/>
</dbReference>
<keyword evidence="3" id="KW-1185">Reference proteome</keyword>
<proteinExistence type="predicted"/>
<evidence type="ECO:0000259" key="1">
    <source>
        <dbReference type="PROSITE" id="PS50801"/>
    </source>
</evidence>
<dbReference type="InterPro" id="IPR002645">
    <property type="entry name" value="STAS_dom"/>
</dbReference>
<name>A0ABU2ZWN5_9ALTE</name>
<dbReference type="RefSeq" id="WP_311369497.1">
    <property type="nucleotide sequence ID" value="NZ_JAVRHX010000004.1"/>
</dbReference>
<accession>A0ABU2ZWN5</accession>
<dbReference type="InterPro" id="IPR058548">
    <property type="entry name" value="MlaB-like_STAS"/>
</dbReference>
<gene>
    <name evidence="2" type="ORF">RM552_14105</name>
</gene>
<dbReference type="Gene3D" id="3.30.750.24">
    <property type="entry name" value="STAS domain"/>
    <property type="match status" value="1"/>
</dbReference>
<comment type="caution">
    <text evidence="2">The sequence shown here is derived from an EMBL/GenBank/DDBJ whole genome shotgun (WGS) entry which is preliminary data.</text>
</comment>
<organism evidence="2 3">
    <name type="scientific">Glaciecola petra</name>
    <dbReference type="NCBI Taxonomy" id="3075602"/>
    <lineage>
        <taxon>Bacteria</taxon>
        <taxon>Pseudomonadati</taxon>
        <taxon>Pseudomonadota</taxon>
        <taxon>Gammaproteobacteria</taxon>
        <taxon>Alteromonadales</taxon>
        <taxon>Alteromonadaceae</taxon>
        <taxon>Glaciecola</taxon>
    </lineage>
</organism>
<evidence type="ECO:0000313" key="2">
    <source>
        <dbReference type="EMBL" id="MDT0595984.1"/>
    </source>
</evidence>
<dbReference type="InterPro" id="IPR052746">
    <property type="entry name" value="MlaB_ABC_Transporter"/>
</dbReference>
<dbReference type="PANTHER" id="PTHR35849">
    <property type="entry name" value="BLR2341 PROTEIN"/>
    <property type="match status" value="1"/>
</dbReference>
<dbReference type="PANTHER" id="PTHR35849:SF1">
    <property type="entry name" value="INTERMEMBRANE PHOSPHOLIPID TRANSPORT SYSTEM BINDING PROTEIN MLAB"/>
    <property type="match status" value="1"/>
</dbReference>
<sequence>MKLSLNKDADESNTFKLSISGELDRESLIHDYWTTVSALDKKALQSAIQLTIDLQETKRADTAGLAWLLNLKRDLLKHIKTVTIINVPQKLLNLADLSGAQSLLKE</sequence>
<evidence type="ECO:0000313" key="3">
    <source>
        <dbReference type="Proteomes" id="UP001253545"/>
    </source>
</evidence>
<dbReference type="PROSITE" id="PS50801">
    <property type="entry name" value="STAS"/>
    <property type="match status" value="1"/>
</dbReference>
<dbReference type="CDD" id="cd07043">
    <property type="entry name" value="STAS_anti-anti-sigma_factors"/>
    <property type="match status" value="1"/>
</dbReference>
<feature type="domain" description="STAS" evidence="1">
    <location>
        <begin position="1"/>
        <end position="106"/>
    </location>
</feature>
<reference evidence="2 3" key="1">
    <citation type="submission" date="2023-09" db="EMBL/GenBank/DDBJ databases">
        <authorList>
            <person name="Rey-Velasco X."/>
        </authorList>
    </citation>
    <scope>NUCLEOTIDE SEQUENCE [LARGE SCALE GENOMIC DNA]</scope>
    <source>
        <strain evidence="2 3">P117</strain>
    </source>
</reference>
<dbReference type="Pfam" id="PF13466">
    <property type="entry name" value="STAS_2"/>
    <property type="match status" value="1"/>
</dbReference>
<dbReference type="InterPro" id="IPR036513">
    <property type="entry name" value="STAS_dom_sf"/>
</dbReference>
<dbReference type="EMBL" id="JAVRHX010000004">
    <property type="protein sequence ID" value="MDT0595984.1"/>
    <property type="molecule type" value="Genomic_DNA"/>
</dbReference>
<dbReference type="SUPFAM" id="SSF52091">
    <property type="entry name" value="SpoIIaa-like"/>
    <property type="match status" value="1"/>
</dbReference>
<protein>
    <submittedName>
        <fullName evidence="2">STAS domain-containing protein</fullName>
    </submittedName>
</protein>